<evidence type="ECO:0000313" key="3">
    <source>
        <dbReference type="EMBL" id="KAK0515481.1"/>
    </source>
</evidence>
<feature type="compositionally biased region" description="Low complexity" evidence="1">
    <location>
        <begin position="186"/>
        <end position="220"/>
    </location>
</feature>
<feature type="compositionally biased region" description="Polar residues" evidence="1">
    <location>
        <begin position="604"/>
        <end position="627"/>
    </location>
</feature>
<dbReference type="Proteomes" id="UP001166286">
    <property type="component" value="Unassembled WGS sequence"/>
</dbReference>
<dbReference type="EMBL" id="JAFEKC020000003">
    <property type="protein sequence ID" value="KAK0515481.1"/>
    <property type="molecule type" value="Genomic_DNA"/>
</dbReference>
<feature type="compositionally biased region" description="Low complexity" evidence="1">
    <location>
        <begin position="167"/>
        <end position="179"/>
    </location>
</feature>
<feature type="chain" id="PRO_5041321297" evidence="2">
    <location>
        <begin position="20"/>
        <end position="808"/>
    </location>
</feature>
<keyword evidence="4" id="KW-1185">Reference proteome</keyword>
<gene>
    <name evidence="3" type="ORF">JMJ35_001515</name>
</gene>
<evidence type="ECO:0000256" key="2">
    <source>
        <dbReference type="SAM" id="SignalP"/>
    </source>
</evidence>
<organism evidence="3 4">
    <name type="scientific">Cladonia borealis</name>
    <dbReference type="NCBI Taxonomy" id="184061"/>
    <lineage>
        <taxon>Eukaryota</taxon>
        <taxon>Fungi</taxon>
        <taxon>Dikarya</taxon>
        <taxon>Ascomycota</taxon>
        <taxon>Pezizomycotina</taxon>
        <taxon>Lecanoromycetes</taxon>
        <taxon>OSLEUM clade</taxon>
        <taxon>Lecanoromycetidae</taxon>
        <taxon>Lecanorales</taxon>
        <taxon>Lecanorineae</taxon>
        <taxon>Cladoniaceae</taxon>
        <taxon>Cladonia</taxon>
    </lineage>
</organism>
<proteinExistence type="predicted"/>
<name>A0AA39R8M1_9LECA</name>
<feature type="signal peptide" evidence="2">
    <location>
        <begin position="1"/>
        <end position="19"/>
    </location>
</feature>
<sequence length="808" mass="81904">MSPWAVACLLGALKFYVYASPVSSSISGLAPTTASNPSISLTTLGTALPTCIQPRASTDPPASQISSSLASASVVEKSCNSTTGSVARVGAIQIVYYNSGAYYLNITRLASLHLPVVPASYCPQQFRNIIETCVVQQSFWGGWITSYGVNWSVSNFDYPQNPLPLPSSSSGASGSTASTKPPQQGTPPLGSPVSTGTGTTSASNSEAESAGSETELTSGGVAVAPSGPILTTTQGSSTVSTTVAIGSTSTAVASNSVTLHTNGTLLPGVFPAKNTVSTTLSQVGMSQSAATTTPAAPSGVLIGAGGITQLTGPTTITPDYSITNAFPSGVSTTTLSASNGAVLVYSMQTFADLTTLTGGPILVQTSVTETESDGHHTVFIGGVWVGPGGRYWGPPGLPKVEAPGINLPKISPPCIWPFCSGRVTDDGGGGGDPGGNPPSANDPDPDDPKNQSEQNESQRNTETEEKTSMASTGTSATTSQSSLSSSVSTTTSISSSTPSSMSTSTISSSSLSSNMSSSMSSTSSSSSYSINGTVTLPDQGYVYTTMELSDAMSWSAAVQSCLIGLVIPTAPLWAPTDSAESAEQAHATDSFSFYIALPPGSLTAEPSGTSQAVDESTSATQRNTPGTVLSLLPSTPTLATPTTSSVAVARSSPASTTAAAPPPSPPRSPSPSPSPPPPPTPSLAIIIWRQDDCSDIVCESEARVFDIAAGAQSSVNPCTDGKVDYSYQFAADVANDNSDYTIAFGKFTTHNIKDVSYAGSNLHAGKLTGTGLPGGSVQCEIPQPVATSCSSSHSLDADDQTPIAYCAW</sequence>
<feature type="compositionally biased region" description="Pro residues" evidence="1">
    <location>
        <begin position="660"/>
        <end position="681"/>
    </location>
</feature>
<feature type="compositionally biased region" description="Low complexity" evidence="1">
    <location>
        <begin position="629"/>
        <end position="659"/>
    </location>
</feature>
<feature type="compositionally biased region" description="Low complexity" evidence="1">
    <location>
        <begin position="468"/>
        <end position="529"/>
    </location>
</feature>
<protein>
    <submittedName>
        <fullName evidence="3">Uncharacterized protein</fullName>
    </submittedName>
</protein>
<reference evidence="3" key="1">
    <citation type="submission" date="2023-03" db="EMBL/GenBank/DDBJ databases">
        <title>Complete genome of Cladonia borealis.</title>
        <authorList>
            <person name="Park H."/>
        </authorList>
    </citation>
    <scope>NUCLEOTIDE SEQUENCE</scope>
    <source>
        <strain evidence="3">ANT050790</strain>
    </source>
</reference>
<evidence type="ECO:0000313" key="4">
    <source>
        <dbReference type="Proteomes" id="UP001166286"/>
    </source>
</evidence>
<evidence type="ECO:0000256" key="1">
    <source>
        <dbReference type="SAM" id="MobiDB-lite"/>
    </source>
</evidence>
<feature type="region of interest" description="Disordered" evidence="1">
    <location>
        <begin position="421"/>
        <end position="530"/>
    </location>
</feature>
<feature type="region of interest" description="Disordered" evidence="1">
    <location>
        <begin position="164"/>
        <end position="237"/>
    </location>
</feature>
<accession>A0AA39R8M1</accession>
<comment type="caution">
    <text evidence="3">The sequence shown here is derived from an EMBL/GenBank/DDBJ whole genome shotgun (WGS) entry which is preliminary data.</text>
</comment>
<dbReference type="AlphaFoldDB" id="A0AA39R8M1"/>
<feature type="region of interest" description="Disordered" evidence="1">
    <location>
        <begin position="603"/>
        <end position="682"/>
    </location>
</feature>
<keyword evidence="2" id="KW-0732">Signal</keyword>